<gene>
    <name evidence="2" type="ORF">AU210_012367</name>
</gene>
<evidence type="ECO:0000259" key="1">
    <source>
        <dbReference type="Pfam" id="PF13577"/>
    </source>
</evidence>
<reference evidence="2 3" key="2">
    <citation type="journal article" date="2017" name="Sci. Rep.">
        <title>A mobile pathogenicity chromosome in Fusarium oxysporum for infection of multiple cucurbit species.</title>
        <authorList>
            <person name="van Dam P."/>
            <person name="Fokkens L."/>
            <person name="Ayukawa Y."/>
            <person name="van der Gragt M."/>
            <person name="Ter Horst A."/>
            <person name="Brankovics B."/>
            <person name="Houterman P.M."/>
            <person name="Arie T."/>
            <person name="Rep M."/>
        </authorList>
    </citation>
    <scope>NUCLEOTIDE SEQUENCE [LARGE SCALE GENOMIC DNA]</scope>
    <source>
        <strain evidence="2 3">Forc016</strain>
    </source>
</reference>
<dbReference type="InterPro" id="IPR032710">
    <property type="entry name" value="NTF2-like_dom_sf"/>
</dbReference>
<sequence>MASLSADTKFIQALQSVIDKEEIRSIISKFARGADRKIRHLVLSAYHPEAIDNHGTFNGPAKDFYDAMAANDTTHAVHHQIGQSLIELGSDGISASAETYCTATTVNRVDGQDTWIKFLVRYVDQFEKREGTWKILDRYVVFDAVSDKAIMDYLPKSNMGTRDEGDFSRKVLKD</sequence>
<feature type="domain" description="SnoaL-like" evidence="1">
    <location>
        <begin position="16"/>
        <end position="138"/>
    </location>
</feature>
<evidence type="ECO:0000313" key="2">
    <source>
        <dbReference type="EMBL" id="PCD25933.1"/>
    </source>
</evidence>
<dbReference type="EMBL" id="MABQ02000009">
    <property type="protein sequence ID" value="PCD25933.1"/>
    <property type="molecule type" value="Genomic_DNA"/>
</dbReference>
<organism evidence="2 3">
    <name type="scientific">Fusarium oxysporum f. sp. radicis-cucumerinum</name>
    <dbReference type="NCBI Taxonomy" id="327505"/>
    <lineage>
        <taxon>Eukaryota</taxon>
        <taxon>Fungi</taxon>
        <taxon>Dikarya</taxon>
        <taxon>Ascomycota</taxon>
        <taxon>Pezizomycotina</taxon>
        <taxon>Sordariomycetes</taxon>
        <taxon>Hypocreomycetidae</taxon>
        <taxon>Hypocreales</taxon>
        <taxon>Nectriaceae</taxon>
        <taxon>Fusarium</taxon>
        <taxon>Fusarium oxysporum species complex</taxon>
    </lineage>
</organism>
<dbReference type="Proteomes" id="UP000219602">
    <property type="component" value="Chromosome 11"/>
</dbReference>
<accession>A0A2H3GK36</accession>
<comment type="caution">
    <text evidence="2">The sequence shown here is derived from an EMBL/GenBank/DDBJ whole genome shotgun (WGS) entry which is preliminary data.</text>
</comment>
<dbReference type="SUPFAM" id="SSF54427">
    <property type="entry name" value="NTF2-like"/>
    <property type="match status" value="1"/>
</dbReference>
<dbReference type="Pfam" id="PF13577">
    <property type="entry name" value="SnoaL_4"/>
    <property type="match status" value="1"/>
</dbReference>
<evidence type="ECO:0000313" key="3">
    <source>
        <dbReference type="Proteomes" id="UP000219602"/>
    </source>
</evidence>
<protein>
    <recommendedName>
        <fullName evidence="1">SnoaL-like domain-containing protein</fullName>
    </recommendedName>
</protein>
<reference evidence="2 3" key="1">
    <citation type="journal article" date="2016" name="Environ. Microbiol.">
        <title>Effector profiles distinguish formae speciales of Fusarium oxysporum.</title>
        <authorList>
            <person name="van Dam P."/>
            <person name="Fokkens L."/>
            <person name="Schmidt S.M."/>
            <person name="Linmans J.H."/>
            <person name="Kistler H.C."/>
            <person name="Ma L.J."/>
            <person name="Rep M."/>
        </authorList>
    </citation>
    <scope>NUCLEOTIDE SEQUENCE [LARGE SCALE GENOMIC DNA]</scope>
    <source>
        <strain evidence="2 3">Forc016</strain>
    </source>
</reference>
<dbReference type="AlphaFoldDB" id="A0A2H3GK36"/>
<proteinExistence type="predicted"/>
<dbReference type="Gene3D" id="3.10.450.50">
    <property type="match status" value="1"/>
</dbReference>
<dbReference type="InterPro" id="IPR037401">
    <property type="entry name" value="SnoaL-like"/>
</dbReference>
<name>A0A2H3GK36_FUSOX</name>